<dbReference type="RefSeq" id="WP_273307233.1">
    <property type="nucleotide sequence ID" value="NZ_JAKDOG010000012.1"/>
</dbReference>
<proteinExistence type="predicted"/>
<evidence type="ECO:0000313" key="2">
    <source>
        <dbReference type="EMBL" id="NLT79559.1"/>
    </source>
</evidence>
<dbReference type="AlphaFoldDB" id="A0A971CYP7"/>
<gene>
    <name evidence="2" type="ORF">GXW98_04640</name>
</gene>
<feature type="transmembrane region" description="Helical" evidence="1">
    <location>
        <begin position="37"/>
        <end position="59"/>
    </location>
</feature>
<evidence type="ECO:0000313" key="3">
    <source>
        <dbReference type="Proteomes" id="UP000767327"/>
    </source>
</evidence>
<protein>
    <submittedName>
        <fullName evidence="2">Uncharacterized protein</fullName>
    </submittedName>
</protein>
<organism evidence="2 3">
    <name type="scientific">Bifidobacterium crudilactis</name>
    <dbReference type="NCBI Taxonomy" id="327277"/>
    <lineage>
        <taxon>Bacteria</taxon>
        <taxon>Bacillati</taxon>
        <taxon>Actinomycetota</taxon>
        <taxon>Actinomycetes</taxon>
        <taxon>Bifidobacteriales</taxon>
        <taxon>Bifidobacteriaceae</taxon>
        <taxon>Bifidobacterium</taxon>
    </lineage>
</organism>
<sequence>MPAQEHHEYQECDMCKDGKVFTRLLGRMRAQYRKMSVPVVWGTIALLWAVSGVAGVSIANSTYRVFGDVSINALGSDSFDILVSGSSDAGWTPDSSGVSDWEQGNVTPYVVDIPQASALLTPGRTVWTSVAVENASASASGSVQVTLRDAYAADPAYNLFTFTRFTLQCDGVTLFTQESGQNSDRMAALRPERVLAPGEAMLCRVGVALDEEVLGEGFKMSRQSLVVPQLLFEGEQR</sequence>
<evidence type="ECO:0000256" key="1">
    <source>
        <dbReference type="SAM" id="Phobius"/>
    </source>
</evidence>
<accession>A0A971CYP7</accession>
<dbReference type="EMBL" id="JAAXZR010000019">
    <property type="protein sequence ID" value="NLT79559.1"/>
    <property type="molecule type" value="Genomic_DNA"/>
</dbReference>
<keyword evidence="1" id="KW-0472">Membrane</keyword>
<name>A0A971CYP7_9BIFI</name>
<keyword evidence="1" id="KW-0812">Transmembrane</keyword>
<dbReference type="Proteomes" id="UP000767327">
    <property type="component" value="Unassembled WGS sequence"/>
</dbReference>
<reference evidence="2" key="1">
    <citation type="journal article" date="2020" name="Biotechnol. Biofuels">
        <title>New insights from the biogas microbiome by comprehensive genome-resolved metagenomics of nearly 1600 species originating from multiple anaerobic digesters.</title>
        <authorList>
            <person name="Campanaro S."/>
            <person name="Treu L."/>
            <person name="Rodriguez-R L.M."/>
            <person name="Kovalovszki A."/>
            <person name="Ziels R.M."/>
            <person name="Maus I."/>
            <person name="Zhu X."/>
            <person name="Kougias P.G."/>
            <person name="Basile A."/>
            <person name="Luo G."/>
            <person name="Schluter A."/>
            <person name="Konstantinidis K.T."/>
            <person name="Angelidaki I."/>
        </authorList>
    </citation>
    <scope>NUCLEOTIDE SEQUENCE</scope>
    <source>
        <strain evidence="2">AS01afH2WH_6</strain>
    </source>
</reference>
<keyword evidence="1" id="KW-1133">Transmembrane helix</keyword>
<reference evidence="2" key="2">
    <citation type="submission" date="2020-01" db="EMBL/GenBank/DDBJ databases">
        <authorList>
            <person name="Campanaro S."/>
        </authorList>
    </citation>
    <scope>NUCLEOTIDE SEQUENCE</scope>
    <source>
        <strain evidence="2">AS01afH2WH_6</strain>
    </source>
</reference>
<comment type="caution">
    <text evidence="2">The sequence shown here is derived from an EMBL/GenBank/DDBJ whole genome shotgun (WGS) entry which is preliminary data.</text>
</comment>